<sequence>MREKGGNNFLLGPDYMVDALKFLNQAPRVSGVSLQTCVAWRCPDETQHFYWPILAVSGPSLASKGPVVDSRDLNLVFGPTEKTHNKLFLSNLTKYTLEPSWMLVLVWPPFELLQRALTTILFAQYCRM</sequence>
<dbReference type="AlphaFoldDB" id="A0A8X7BKA5"/>
<dbReference type="EMBL" id="BMAU01021430">
    <property type="protein sequence ID" value="GFY35071.1"/>
    <property type="molecule type" value="Genomic_DNA"/>
</dbReference>
<dbReference type="Proteomes" id="UP000887159">
    <property type="component" value="Unassembled WGS sequence"/>
</dbReference>
<comment type="caution">
    <text evidence="1">The sequence shown here is derived from an EMBL/GenBank/DDBJ whole genome shotgun (WGS) entry which is preliminary data.</text>
</comment>
<organism evidence="1 2">
    <name type="scientific">Trichonephila clavipes</name>
    <name type="common">Golden silk orbweaver</name>
    <name type="synonym">Nephila clavipes</name>
    <dbReference type="NCBI Taxonomy" id="2585209"/>
    <lineage>
        <taxon>Eukaryota</taxon>
        <taxon>Metazoa</taxon>
        <taxon>Ecdysozoa</taxon>
        <taxon>Arthropoda</taxon>
        <taxon>Chelicerata</taxon>
        <taxon>Arachnida</taxon>
        <taxon>Araneae</taxon>
        <taxon>Araneomorphae</taxon>
        <taxon>Entelegynae</taxon>
        <taxon>Araneoidea</taxon>
        <taxon>Nephilidae</taxon>
        <taxon>Trichonephila</taxon>
    </lineage>
</organism>
<proteinExistence type="predicted"/>
<evidence type="ECO:0000313" key="1">
    <source>
        <dbReference type="EMBL" id="GFY35071.1"/>
    </source>
</evidence>
<evidence type="ECO:0000313" key="2">
    <source>
        <dbReference type="Proteomes" id="UP000887159"/>
    </source>
</evidence>
<protein>
    <submittedName>
        <fullName evidence="1">Uncharacterized protein</fullName>
    </submittedName>
</protein>
<name>A0A8X7BKA5_TRICX</name>
<keyword evidence="2" id="KW-1185">Reference proteome</keyword>
<gene>
    <name evidence="1" type="ORF">TNCV_5044461</name>
</gene>
<accession>A0A8X7BKA5</accession>
<reference evidence="1" key="1">
    <citation type="submission" date="2020-08" db="EMBL/GenBank/DDBJ databases">
        <title>Multicomponent nature underlies the extraordinary mechanical properties of spider dragline silk.</title>
        <authorList>
            <person name="Kono N."/>
            <person name="Nakamura H."/>
            <person name="Mori M."/>
            <person name="Yoshida Y."/>
            <person name="Ohtoshi R."/>
            <person name="Malay A.D."/>
            <person name="Moran D.A.P."/>
            <person name="Tomita M."/>
            <person name="Numata K."/>
            <person name="Arakawa K."/>
        </authorList>
    </citation>
    <scope>NUCLEOTIDE SEQUENCE</scope>
</reference>